<comment type="caution">
    <text evidence="3">The sequence shown here is derived from an EMBL/GenBank/DDBJ whole genome shotgun (WGS) entry which is preliminary data.</text>
</comment>
<evidence type="ECO:0000313" key="3">
    <source>
        <dbReference type="EMBL" id="KAF7189052.1"/>
    </source>
</evidence>
<keyword evidence="4" id="KW-1185">Reference proteome</keyword>
<dbReference type="OrthoDB" id="5357734at2759"/>
<reference evidence="3" key="1">
    <citation type="submission" date="2020-04" db="EMBL/GenBank/DDBJ databases">
        <title>Draft genome resource of the tomato pathogen Pseudocercospora fuligena.</title>
        <authorList>
            <person name="Zaccaron A."/>
        </authorList>
    </citation>
    <scope>NUCLEOTIDE SEQUENCE</scope>
    <source>
        <strain evidence="3">PF001</strain>
    </source>
</reference>
<dbReference type="AlphaFoldDB" id="A0A8H6REL1"/>
<feature type="transmembrane region" description="Helical" evidence="2">
    <location>
        <begin position="538"/>
        <end position="560"/>
    </location>
</feature>
<accession>A0A8H6REL1</accession>
<feature type="transmembrane region" description="Helical" evidence="2">
    <location>
        <begin position="75"/>
        <end position="98"/>
    </location>
</feature>
<name>A0A8H6REL1_9PEZI</name>
<dbReference type="PANTHER" id="PTHR37576:SF2">
    <property type="entry name" value="DEFECT AT LOW TEMPERATURE PROTEIN 1"/>
    <property type="match status" value="1"/>
</dbReference>
<evidence type="ECO:0000256" key="2">
    <source>
        <dbReference type="SAM" id="Phobius"/>
    </source>
</evidence>
<organism evidence="3 4">
    <name type="scientific">Pseudocercospora fuligena</name>
    <dbReference type="NCBI Taxonomy" id="685502"/>
    <lineage>
        <taxon>Eukaryota</taxon>
        <taxon>Fungi</taxon>
        <taxon>Dikarya</taxon>
        <taxon>Ascomycota</taxon>
        <taxon>Pezizomycotina</taxon>
        <taxon>Dothideomycetes</taxon>
        <taxon>Dothideomycetidae</taxon>
        <taxon>Mycosphaerellales</taxon>
        <taxon>Mycosphaerellaceae</taxon>
        <taxon>Pseudocercospora</taxon>
    </lineage>
</organism>
<gene>
    <name evidence="3" type="ORF">HII31_09474</name>
</gene>
<dbReference type="InterPro" id="IPR021514">
    <property type="entry name" value="DUF3176"/>
</dbReference>
<dbReference type="Pfam" id="PF11374">
    <property type="entry name" value="DUF3176"/>
    <property type="match status" value="1"/>
</dbReference>
<feature type="compositionally biased region" description="Basic and acidic residues" evidence="1">
    <location>
        <begin position="1"/>
        <end position="11"/>
    </location>
</feature>
<keyword evidence="2" id="KW-1133">Transmembrane helix</keyword>
<feature type="region of interest" description="Disordered" evidence="1">
    <location>
        <begin position="1"/>
        <end position="20"/>
    </location>
</feature>
<dbReference type="PANTHER" id="PTHR37576">
    <property type="entry name" value="DEFECT AT LOW TEMPERATURE PROTEIN 1"/>
    <property type="match status" value="1"/>
</dbReference>
<feature type="transmembrane region" description="Helical" evidence="2">
    <location>
        <begin position="110"/>
        <end position="139"/>
    </location>
</feature>
<keyword evidence="2" id="KW-0472">Membrane</keyword>
<protein>
    <submittedName>
        <fullName evidence="3">Uncharacterized protein</fullName>
    </submittedName>
</protein>
<proteinExistence type="predicted"/>
<evidence type="ECO:0000313" key="4">
    <source>
        <dbReference type="Proteomes" id="UP000660729"/>
    </source>
</evidence>
<evidence type="ECO:0000256" key="1">
    <source>
        <dbReference type="SAM" id="MobiDB-lite"/>
    </source>
</evidence>
<dbReference type="EMBL" id="JABCIY010000194">
    <property type="protein sequence ID" value="KAF7189052.1"/>
    <property type="molecule type" value="Genomic_DNA"/>
</dbReference>
<keyword evidence="2" id="KW-0812">Transmembrane</keyword>
<dbReference type="Proteomes" id="UP000660729">
    <property type="component" value="Unassembled WGS sequence"/>
</dbReference>
<sequence>MIEYSEQHDTILNEPDVSSTHKTGTYHISTVEQDNGSSEAESLALSAGERKVPRNQAAPVRTTIWNATALRWSPLLGLSCLVFVFLTIPAAAVILHIADGAPAGNWKISPTVWLVAFTAIGNKALAFAALQGAIITWWLRALHGSTIERLHRDWSHGAGAELWSILRAGRKTGILAITTLATNVILVDGILLQRAINVVQQPADQLVTLSGPLTTPEVPTNFTGGEIVSPGEGQHWEMPNVLLAGRTAYGPVYRDFVTGSPINATNVECPGLCQTTLRAPAMMQTECREVLTGRINLTDVMSTETWPPICFVRIGGIVFNNTGMKVCPSLALRTWPTAGNSWEGLTVYYGTTDEGISRKTSGNLTVMTCDFRPAVADYSAFLNRNGSIDVDYAKPAFVAWANNTSNFVGRTDVEQEINSTLAGIARTLQVLYDQVSALAIMTQNGETVITYRQPTQFSESLVINGEDLDSSQEHLPLYQQPFDKLRAAMNEIVFRTSIHARKSFDDDTLLSWMDPGLTLPLTLGAKRVDVIPKHIINWWFFWGAAILQMICIALVARMYWGSWSLGRSVSFCPLEIAKAFDAPLLRDVPSNMTGEEIAEKSRKRRLLFDDPARVYCPMKRHEFGP</sequence>